<keyword evidence="3" id="KW-1185">Reference proteome</keyword>
<dbReference type="RefSeq" id="WP_212658314.1">
    <property type="nucleotide sequence ID" value="NZ_JAGXTP010000001.1"/>
</dbReference>
<gene>
    <name evidence="2" type="ORF">KD146_08835</name>
</gene>
<evidence type="ECO:0000313" key="2">
    <source>
        <dbReference type="EMBL" id="MBS3848794.1"/>
    </source>
</evidence>
<dbReference type="EMBL" id="JAGXTP010000001">
    <property type="protein sequence ID" value="MBS3848794.1"/>
    <property type="molecule type" value="Genomic_DNA"/>
</dbReference>
<evidence type="ECO:0000313" key="3">
    <source>
        <dbReference type="Proteomes" id="UP000678281"/>
    </source>
</evidence>
<accession>A0A942ECI2</accession>
<proteinExistence type="predicted"/>
<feature type="transmembrane region" description="Helical" evidence="1">
    <location>
        <begin position="155"/>
        <end position="180"/>
    </location>
</feature>
<keyword evidence="1" id="KW-1133">Transmembrane helix</keyword>
<evidence type="ECO:0000256" key="1">
    <source>
        <dbReference type="SAM" id="Phobius"/>
    </source>
</evidence>
<dbReference type="PANTHER" id="PTHR37810">
    <property type="entry name" value="IMMUNITY PROTEIN SDPI"/>
    <property type="match status" value="1"/>
</dbReference>
<dbReference type="AlphaFoldDB" id="A0A942ECI2"/>
<feature type="transmembrane region" description="Helical" evidence="1">
    <location>
        <begin position="114"/>
        <end position="134"/>
    </location>
</feature>
<dbReference type="PANTHER" id="PTHR37810:SF5">
    <property type="entry name" value="IMMUNITY PROTEIN SDPI"/>
    <property type="match status" value="1"/>
</dbReference>
<sequence length="211" mass="22587">MNSLVTRFHLLLAAVTLAITGVALFRVPADFLFVARWSGGTPLWQWPRDFALAVGPGLSVLLLVVFFVMGRLFTKNQFAKSQHILDPALSLVLAIITTTQLGLLLNGFGSDLDLIRFTGLGLGLTLLLLGVVLYEAERHTYAGMRMPWPIAGDRAWTIVHRAAGGAVFLAGAGLLVLAWFDAGIGPMVMGFAVAVFGPALIAGTATMLVRR</sequence>
<keyword evidence="1" id="KW-0812">Transmembrane</keyword>
<keyword evidence="1" id="KW-0472">Membrane</keyword>
<reference evidence="2" key="1">
    <citation type="submission" date="2021-04" db="EMBL/GenBank/DDBJ databases">
        <title>Devosia litorisediminis sp. nov., isolated from a sand dune.</title>
        <authorList>
            <person name="Park S."/>
            <person name="Yoon J.-H."/>
        </authorList>
    </citation>
    <scope>NUCLEOTIDE SEQUENCE</scope>
    <source>
        <strain evidence="2">BSSL-BM10</strain>
    </source>
</reference>
<feature type="transmembrane region" description="Helical" evidence="1">
    <location>
        <begin position="50"/>
        <end position="73"/>
    </location>
</feature>
<dbReference type="GO" id="GO:0009636">
    <property type="term" value="P:response to toxic substance"/>
    <property type="evidence" value="ECO:0007669"/>
    <property type="project" value="TreeGrafter"/>
</dbReference>
<name>A0A942ECI2_9HYPH</name>
<evidence type="ECO:0008006" key="4">
    <source>
        <dbReference type="Google" id="ProtNLM"/>
    </source>
</evidence>
<dbReference type="Proteomes" id="UP000678281">
    <property type="component" value="Unassembled WGS sequence"/>
</dbReference>
<protein>
    <recommendedName>
        <fullName evidence="4">SdpI family protein</fullName>
    </recommendedName>
</protein>
<feature type="transmembrane region" description="Helical" evidence="1">
    <location>
        <begin position="186"/>
        <end position="209"/>
    </location>
</feature>
<feature type="transmembrane region" description="Helical" evidence="1">
    <location>
        <begin position="85"/>
        <end position="108"/>
    </location>
</feature>
<organism evidence="2 3">
    <name type="scientific">Devosia litorisediminis</name>
    <dbReference type="NCBI Taxonomy" id="2829817"/>
    <lineage>
        <taxon>Bacteria</taxon>
        <taxon>Pseudomonadati</taxon>
        <taxon>Pseudomonadota</taxon>
        <taxon>Alphaproteobacteria</taxon>
        <taxon>Hyphomicrobiales</taxon>
        <taxon>Devosiaceae</taxon>
        <taxon>Devosia</taxon>
    </lineage>
</organism>
<comment type="caution">
    <text evidence="2">The sequence shown here is derived from an EMBL/GenBank/DDBJ whole genome shotgun (WGS) entry which is preliminary data.</text>
</comment>